<evidence type="ECO:0000313" key="4">
    <source>
        <dbReference type="Proteomes" id="UP001500842"/>
    </source>
</evidence>
<reference evidence="3 4" key="1">
    <citation type="journal article" date="2019" name="Int. J. Syst. Evol. Microbiol.">
        <title>The Global Catalogue of Microorganisms (GCM) 10K type strain sequencing project: providing services to taxonomists for standard genome sequencing and annotation.</title>
        <authorList>
            <consortium name="The Broad Institute Genomics Platform"/>
            <consortium name="The Broad Institute Genome Sequencing Center for Infectious Disease"/>
            <person name="Wu L."/>
            <person name="Ma J."/>
        </authorList>
    </citation>
    <scope>NUCLEOTIDE SEQUENCE [LARGE SCALE GENOMIC DNA]</scope>
    <source>
        <strain evidence="3 4">JCM 14942</strain>
    </source>
</reference>
<protein>
    <recommendedName>
        <fullName evidence="2">PKD domain-containing protein</fullName>
    </recommendedName>
</protein>
<dbReference type="CDD" id="cd00146">
    <property type="entry name" value="PKD"/>
    <property type="match status" value="1"/>
</dbReference>
<dbReference type="SUPFAM" id="SSF49299">
    <property type="entry name" value="PKD domain"/>
    <property type="match status" value="1"/>
</dbReference>
<name>A0ABN2A2W9_9ACTN</name>
<dbReference type="Proteomes" id="UP001500842">
    <property type="component" value="Unassembled WGS sequence"/>
</dbReference>
<dbReference type="SUPFAM" id="SSF50998">
    <property type="entry name" value="Quinoprotein alcohol dehydrogenase-like"/>
    <property type="match status" value="1"/>
</dbReference>
<dbReference type="InterPro" id="IPR000601">
    <property type="entry name" value="PKD_dom"/>
</dbReference>
<feature type="domain" description="PKD" evidence="2">
    <location>
        <begin position="669"/>
        <end position="752"/>
    </location>
</feature>
<organism evidence="3 4">
    <name type="scientific">Nocardioides humi</name>
    <dbReference type="NCBI Taxonomy" id="449461"/>
    <lineage>
        <taxon>Bacteria</taxon>
        <taxon>Bacillati</taxon>
        <taxon>Actinomycetota</taxon>
        <taxon>Actinomycetes</taxon>
        <taxon>Propionibacteriales</taxon>
        <taxon>Nocardioidaceae</taxon>
        <taxon>Nocardioides</taxon>
    </lineage>
</organism>
<accession>A0ABN2A2W9</accession>
<keyword evidence="4" id="KW-1185">Reference proteome</keyword>
<dbReference type="EMBL" id="BAAAOR010000009">
    <property type="protein sequence ID" value="GAA1510243.1"/>
    <property type="molecule type" value="Genomic_DNA"/>
</dbReference>
<dbReference type="InterPro" id="IPR022409">
    <property type="entry name" value="PKD/Chitinase_dom"/>
</dbReference>
<comment type="caution">
    <text evidence="3">The sequence shown here is derived from an EMBL/GenBank/DDBJ whole genome shotgun (WGS) entry which is preliminary data.</text>
</comment>
<evidence type="ECO:0000313" key="3">
    <source>
        <dbReference type="EMBL" id="GAA1510243.1"/>
    </source>
</evidence>
<dbReference type="PROSITE" id="PS50093">
    <property type="entry name" value="PKD"/>
    <property type="match status" value="1"/>
</dbReference>
<dbReference type="InterPro" id="IPR013783">
    <property type="entry name" value="Ig-like_fold"/>
</dbReference>
<dbReference type="InterPro" id="IPR035986">
    <property type="entry name" value="PKD_dom_sf"/>
</dbReference>
<dbReference type="InterPro" id="IPR011047">
    <property type="entry name" value="Quinoprotein_ADH-like_sf"/>
</dbReference>
<feature type="chain" id="PRO_5047358785" description="PKD domain-containing protein" evidence="1">
    <location>
        <begin position="35"/>
        <end position="962"/>
    </location>
</feature>
<evidence type="ECO:0000256" key="1">
    <source>
        <dbReference type="SAM" id="SignalP"/>
    </source>
</evidence>
<dbReference type="Gene3D" id="2.60.40.10">
    <property type="entry name" value="Immunoglobulins"/>
    <property type="match status" value="1"/>
</dbReference>
<feature type="signal peptide" evidence="1">
    <location>
        <begin position="1"/>
        <end position="34"/>
    </location>
</feature>
<gene>
    <name evidence="3" type="ORF">GCM10009788_13290</name>
</gene>
<keyword evidence="1" id="KW-0732">Signal</keyword>
<sequence length="962" mass="98467">MDPVTARRTTRALLATGALVAGLLVVLASPPAPAADTGNAAPQTGRIVDDDPAGFTPHVMDGAVYSMARVGNTVVVGGSFTRVRNAGSSTDIARRNLFAFNATTGQVSTAFAPNPNGLVYTLEPAADGSSVYIGGAFDSATSGGSTVAVSRLYKANVTTGDRITAFQPGTINGQVRDVSVTGNRLWVAGKFTHLQGSASRALGTLNATTGARDPYYNAVLAGVHRGATTNVQKIATDPTNKLLVAIGNFDTVNGTKRHQFAVFDISGSSLALANYYTTQYESGCSASFETYMTDVDFSPDGSFFVVSTTGAYGGLSASMAGTSGCDVVARFESGATGTNVRPTWTAYPGGDTTWAVEVTDDVVYAGGHQRWQNNPGRGDAAGQGAVSRPGIAALSTRTGMPYSWNPTRTLGAGVRDMIATPEGLFVGSDTDVFAGETHRKIAFLPLASGKTLPPQQDGTLPGDIFRVNSGQSQLLRRGFDGTQVTSSANAPNGSGWGTSVGAFMVNGDLYTAYSNRTLTRRTFDGTTYGPEVPVDAADQLVYQGDWHNGDIPTITSLFYDRGWMYFTKSGSSQLFRRGFEPESGVVGQQLFSVPSVAGVSYSTMRGAFVADGKLWFATTGGSLNRADWGAHGAVGGTATTITAAGTGWSSRAMFLYQGQPIAPPVNEPPTAAFTASCTGLTCTFDASGSSDSDGTITGYAWAFGDGQNGTGGPTTTHTYATGGAVTVTLTVTDNGGATNTTTRTAQPSQGGTSAVTYVAADTTSGNRINHRTTVPGSVQPGDLLLAFFVANTTGPSYTGPPGWTQVETVSAGSKAVGRLYSRVATAGDAGSAVTVTSSDYAKSVLTIVAFRGVSPTAAVARSAVAVQTSGSATHVTPDVTAPDGSHWLVSYWADKSAATEAWTLPPGVTGRSTAFGTGAGHISAALADSAGPVPAGPQGGLTATADSDGNAAIMFSVLVAPG</sequence>
<dbReference type="Pfam" id="PF18911">
    <property type="entry name" value="PKD_4"/>
    <property type="match status" value="1"/>
</dbReference>
<evidence type="ECO:0000259" key="2">
    <source>
        <dbReference type="PROSITE" id="PS50093"/>
    </source>
</evidence>
<proteinExistence type="predicted"/>
<dbReference type="SMART" id="SM00089">
    <property type="entry name" value="PKD"/>
    <property type="match status" value="1"/>
</dbReference>